<reference evidence="2" key="1">
    <citation type="journal article" date="2012" name="Nature">
        <title>The oyster genome reveals stress adaptation and complexity of shell formation.</title>
        <authorList>
            <person name="Zhang G."/>
            <person name="Fang X."/>
            <person name="Guo X."/>
            <person name="Li L."/>
            <person name="Luo R."/>
            <person name="Xu F."/>
            <person name="Yang P."/>
            <person name="Zhang L."/>
            <person name="Wang X."/>
            <person name="Qi H."/>
            <person name="Xiong Z."/>
            <person name="Que H."/>
            <person name="Xie Y."/>
            <person name="Holland P.W."/>
            <person name="Paps J."/>
            <person name="Zhu Y."/>
            <person name="Wu F."/>
            <person name="Chen Y."/>
            <person name="Wang J."/>
            <person name="Peng C."/>
            <person name="Meng J."/>
            <person name="Yang L."/>
            <person name="Liu J."/>
            <person name="Wen B."/>
            <person name="Zhang N."/>
            <person name="Huang Z."/>
            <person name="Zhu Q."/>
            <person name="Feng Y."/>
            <person name="Mount A."/>
            <person name="Hedgecock D."/>
            <person name="Xu Z."/>
            <person name="Liu Y."/>
            <person name="Domazet-Loso T."/>
            <person name="Du Y."/>
            <person name="Sun X."/>
            <person name="Zhang S."/>
            <person name="Liu B."/>
            <person name="Cheng P."/>
            <person name="Jiang X."/>
            <person name="Li J."/>
            <person name="Fan D."/>
            <person name="Wang W."/>
            <person name="Fu W."/>
            <person name="Wang T."/>
            <person name="Wang B."/>
            <person name="Zhang J."/>
            <person name="Peng Z."/>
            <person name="Li Y."/>
            <person name="Li N."/>
            <person name="Wang J."/>
            <person name="Chen M."/>
            <person name="He Y."/>
            <person name="Tan F."/>
            <person name="Song X."/>
            <person name="Zheng Q."/>
            <person name="Huang R."/>
            <person name="Yang H."/>
            <person name="Du X."/>
            <person name="Chen L."/>
            <person name="Yang M."/>
            <person name="Gaffney P.M."/>
            <person name="Wang S."/>
            <person name="Luo L."/>
            <person name="She Z."/>
            <person name="Ming Y."/>
            <person name="Huang W."/>
            <person name="Zhang S."/>
            <person name="Huang B."/>
            <person name="Zhang Y."/>
            <person name="Qu T."/>
            <person name="Ni P."/>
            <person name="Miao G."/>
            <person name="Wang J."/>
            <person name="Wang Q."/>
            <person name="Steinberg C.E."/>
            <person name="Wang H."/>
            <person name="Li N."/>
            <person name="Qian L."/>
            <person name="Zhang G."/>
            <person name="Li Y."/>
            <person name="Yang H."/>
            <person name="Liu X."/>
            <person name="Wang J."/>
            <person name="Yin Y."/>
            <person name="Wang J."/>
        </authorList>
    </citation>
    <scope>NUCLEOTIDE SEQUENCE [LARGE SCALE GENOMIC DNA]</scope>
    <source>
        <strain evidence="2">05x7-T-G4-1.051#20</strain>
    </source>
</reference>
<dbReference type="InParanoid" id="K1R5J9"/>
<dbReference type="EMBL" id="JH817548">
    <property type="protein sequence ID" value="EKC29221.1"/>
    <property type="molecule type" value="Genomic_DNA"/>
</dbReference>
<protein>
    <submittedName>
        <fullName evidence="2">Uncharacterized protein</fullName>
    </submittedName>
</protein>
<evidence type="ECO:0000256" key="1">
    <source>
        <dbReference type="SAM" id="MobiDB-lite"/>
    </source>
</evidence>
<dbReference type="AlphaFoldDB" id="K1R5J9"/>
<name>K1R5J9_MAGGI</name>
<proteinExistence type="predicted"/>
<evidence type="ECO:0000313" key="2">
    <source>
        <dbReference type="EMBL" id="EKC29221.1"/>
    </source>
</evidence>
<accession>K1R5J9</accession>
<feature type="region of interest" description="Disordered" evidence="1">
    <location>
        <begin position="47"/>
        <end position="93"/>
    </location>
</feature>
<sequence>MVVVLSELYHRTTSRKTISRGTIKNGMQLNRQAAEERLNTQGQSFLAKQRQVRTTNRTQSIPNSNSQRKAKNWGEKGRGLKTPKVGVGDLIAG</sequence>
<dbReference type="HOGENOM" id="CLU_2401748_0_0_1"/>
<organism evidence="2">
    <name type="scientific">Magallana gigas</name>
    <name type="common">Pacific oyster</name>
    <name type="synonym">Crassostrea gigas</name>
    <dbReference type="NCBI Taxonomy" id="29159"/>
    <lineage>
        <taxon>Eukaryota</taxon>
        <taxon>Metazoa</taxon>
        <taxon>Spiralia</taxon>
        <taxon>Lophotrochozoa</taxon>
        <taxon>Mollusca</taxon>
        <taxon>Bivalvia</taxon>
        <taxon>Autobranchia</taxon>
        <taxon>Pteriomorphia</taxon>
        <taxon>Ostreida</taxon>
        <taxon>Ostreoidea</taxon>
        <taxon>Ostreidae</taxon>
        <taxon>Magallana</taxon>
    </lineage>
</organism>
<feature type="compositionally biased region" description="Polar residues" evidence="1">
    <location>
        <begin position="47"/>
        <end position="67"/>
    </location>
</feature>
<gene>
    <name evidence="2" type="ORF">CGI_10027432</name>
</gene>